<dbReference type="EMBL" id="FN668651">
    <property type="protein sequence ID" value="CBK22851.2"/>
    <property type="molecule type" value="Genomic_DNA"/>
</dbReference>
<dbReference type="InterPro" id="IPR040454">
    <property type="entry name" value="TF_IIIC_Tfc1/Sfc1"/>
</dbReference>
<dbReference type="Proteomes" id="UP000008312">
    <property type="component" value="Unassembled WGS sequence"/>
</dbReference>
<dbReference type="GO" id="GO:0006384">
    <property type="term" value="P:transcription initiation at RNA polymerase III promoter"/>
    <property type="evidence" value="ECO:0007669"/>
    <property type="project" value="InterPro"/>
</dbReference>
<dbReference type="GO" id="GO:0000127">
    <property type="term" value="C:transcription factor TFIIIC complex"/>
    <property type="evidence" value="ECO:0007669"/>
    <property type="project" value="InterPro"/>
</dbReference>
<dbReference type="PANTHER" id="PTHR13230">
    <property type="entry name" value="GENERAL TRANSCRIPTION FACTOR IIIC, POLYPEPTIDE 5"/>
    <property type="match status" value="1"/>
</dbReference>
<dbReference type="PANTHER" id="PTHR13230:SF5">
    <property type="entry name" value="GENERAL TRANSCRIPTION FACTOR 3C POLYPEPTIDE 5"/>
    <property type="match status" value="1"/>
</dbReference>
<proteinExistence type="predicted"/>
<evidence type="ECO:0000313" key="2">
    <source>
        <dbReference type="EMBL" id="CBK22851.2"/>
    </source>
</evidence>
<accession>D8M462</accession>
<feature type="domain" description="Transcription factor IIIC subunit 5 HTH" evidence="1">
    <location>
        <begin position="135"/>
        <end position="276"/>
    </location>
</feature>
<dbReference type="AlphaFoldDB" id="D8M462"/>
<name>D8M462_BLAHO</name>
<dbReference type="InterPro" id="IPR042536">
    <property type="entry name" value="TFIIIC_tauA_Sfc1"/>
</dbReference>
<evidence type="ECO:0000313" key="3">
    <source>
        <dbReference type="Proteomes" id="UP000008312"/>
    </source>
</evidence>
<dbReference type="InterPro" id="IPR019136">
    <property type="entry name" value="TF_IIIC_su-5_HTH"/>
</dbReference>
<sequence length="376" mass="43099">MASANVPLNEYCLIQLPICLKSPSCLKKVIGNEQEFISLCKQELDVPISIYPDNPYIGNTALHKKDSNKLILKVERKGDKVSGEIIGKVKSEYAATGMMDFMYLPEKQFYEVCDDGIIPHLDAFDNANKSQFPYILPIRFTPYSVPFDINMHDSNLEKERTIEKDHIFVSSESKTPEGPRSTLPGIPEDSNLSYYLQSVRCLVENQPIWDKQYLVLRVAEMYPNEPKETVRNNVYLVVPYVCYVLTDGPFRNCWVRFGFNPSKEPSSWIYQYVEFRFSKRPQLLDGSTSESLPCLYEIPLSLHNKYPLCELQSSREMKQLISAMKPNSTYQKRSGWLPIDYPIKIRGLLKKQAIILLNKNGYDTQTVGPCLGSLIT</sequence>
<gene>
    <name evidence="2" type="ORF">GSBLH_T00002435001</name>
</gene>
<dbReference type="GO" id="GO:0001002">
    <property type="term" value="F:RNA polymerase III type 1 promoter sequence-specific DNA binding"/>
    <property type="evidence" value="ECO:0007669"/>
    <property type="project" value="TreeGrafter"/>
</dbReference>
<dbReference type="OrthoDB" id="5598268at2759"/>
<dbReference type="GO" id="GO:0001003">
    <property type="term" value="F:RNA polymerase III type 2 promoter sequence-specific DNA binding"/>
    <property type="evidence" value="ECO:0007669"/>
    <property type="project" value="TreeGrafter"/>
</dbReference>
<dbReference type="GeneID" id="24919605"/>
<evidence type="ECO:0000259" key="1">
    <source>
        <dbReference type="Pfam" id="PF09734"/>
    </source>
</evidence>
<dbReference type="Gene3D" id="3.30.200.160">
    <property type="entry name" value="TFIIIC, subcomplex tauA, subunit Sfc1, barrel domain"/>
    <property type="match status" value="1"/>
</dbReference>
<dbReference type="InParanoid" id="D8M462"/>
<reference evidence="2" key="1">
    <citation type="submission" date="2010-02" db="EMBL/GenBank/DDBJ databases">
        <title>Sequencing and annotation of the Blastocystis hominis genome.</title>
        <authorList>
            <person name="Wincker P."/>
        </authorList>
    </citation>
    <scope>NUCLEOTIDE SEQUENCE</scope>
    <source>
        <strain evidence="2">Singapore isolate B</strain>
    </source>
</reference>
<keyword evidence="3" id="KW-1185">Reference proteome</keyword>
<organism evidence="2">
    <name type="scientific">Blastocystis hominis</name>
    <dbReference type="NCBI Taxonomy" id="12968"/>
    <lineage>
        <taxon>Eukaryota</taxon>
        <taxon>Sar</taxon>
        <taxon>Stramenopiles</taxon>
        <taxon>Bigyra</taxon>
        <taxon>Opalozoa</taxon>
        <taxon>Opalinata</taxon>
        <taxon>Blastocystidae</taxon>
        <taxon>Blastocystis</taxon>
    </lineage>
</organism>
<dbReference type="RefSeq" id="XP_012896899.1">
    <property type="nucleotide sequence ID" value="XM_013041445.1"/>
</dbReference>
<protein>
    <recommendedName>
        <fullName evidence="1">Transcription factor IIIC subunit 5 HTH domain-containing protein</fullName>
    </recommendedName>
</protein>
<dbReference type="Pfam" id="PF09734">
    <property type="entry name" value="Tau95"/>
    <property type="match status" value="1"/>
</dbReference>